<dbReference type="KEGG" id="bgok:Pr1d_43970"/>
<dbReference type="InterPro" id="IPR010985">
    <property type="entry name" value="Ribbon_hlx_hlx"/>
</dbReference>
<evidence type="ECO:0000259" key="1">
    <source>
        <dbReference type="Pfam" id="PF22513"/>
    </source>
</evidence>
<gene>
    <name evidence="2" type="ORF">Pr1d_43970</name>
</gene>
<dbReference type="AlphaFoldDB" id="A0A5B9QDC1"/>
<dbReference type="Proteomes" id="UP000323917">
    <property type="component" value="Chromosome"/>
</dbReference>
<dbReference type="GO" id="GO:0006355">
    <property type="term" value="P:regulation of DNA-templated transcription"/>
    <property type="evidence" value="ECO:0007669"/>
    <property type="project" value="InterPro"/>
</dbReference>
<dbReference type="Pfam" id="PF22513">
    <property type="entry name" value="FitA-like_RHH"/>
    <property type="match status" value="1"/>
</dbReference>
<organism evidence="2 3">
    <name type="scientific">Bythopirellula goksoeyrii</name>
    <dbReference type="NCBI Taxonomy" id="1400387"/>
    <lineage>
        <taxon>Bacteria</taxon>
        <taxon>Pseudomonadati</taxon>
        <taxon>Planctomycetota</taxon>
        <taxon>Planctomycetia</taxon>
        <taxon>Pirellulales</taxon>
        <taxon>Lacipirellulaceae</taxon>
        <taxon>Bythopirellula</taxon>
    </lineage>
</organism>
<dbReference type="RefSeq" id="WP_148075336.1">
    <property type="nucleotide sequence ID" value="NZ_CP042913.1"/>
</dbReference>
<dbReference type="SUPFAM" id="SSF47598">
    <property type="entry name" value="Ribbon-helix-helix"/>
    <property type="match status" value="1"/>
</dbReference>
<dbReference type="OrthoDB" id="27260at2"/>
<evidence type="ECO:0000313" key="3">
    <source>
        <dbReference type="Proteomes" id="UP000323917"/>
    </source>
</evidence>
<dbReference type="EMBL" id="CP042913">
    <property type="protein sequence ID" value="QEG37057.1"/>
    <property type="molecule type" value="Genomic_DNA"/>
</dbReference>
<dbReference type="InterPro" id="IPR013321">
    <property type="entry name" value="Arc_rbn_hlx_hlx"/>
</dbReference>
<proteinExistence type="predicted"/>
<evidence type="ECO:0000313" key="2">
    <source>
        <dbReference type="EMBL" id="QEG37057.1"/>
    </source>
</evidence>
<protein>
    <recommendedName>
        <fullName evidence="1">Antitoxin FitA-like ribbon-helix-helix domain-containing protein</fullName>
    </recommendedName>
</protein>
<feature type="domain" description="Antitoxin FitA-like ribbon-helix-helix" evidence="1">
    <location>
        <begin position="2"/>
        <end position="40"/>
    </location>
</feature>
<sequence>MAQFIVRNLEDDVRDKLRELARSHGQSMEETVREILRRAVMKQHASQPHLGSRIAKRFEGVGLEQDIEELRGQPIQPENFDR</sequence>
<reference evidence="2 3" key="1">
    <citation type="submission" date="2019-08" db="EMBL/GenBank/DDBJ databases">
        <title>Deep-cultivation of Planctomycetes and their phenomic and genomic characterization uncovers novel biology.</title>
        <authorList>
            <person name="Wiegand S."/>
            <person name="Jogler M."/>
            <person name="Boedeker C."/>
            <person name="Pinto D."/>
            <person name="Vollmers J."/>
            <person name="Rivas-Marin E."/>
            <person name="Kohn T."/>
            <person name="Peeters S.H."/>
            <person name="Heuer A."/>
            <person name="Rast P."/>
            <person name="Oberbeckmann S."/>
            <person name="Bunk B."/>
            <person name="Jeske O."/>
            <person name="Meyerdierks A."/>
            <person name="Storesund J.E."/>
            <person name="Kallscheuer N."/>
            <person name="Luecker S."/>
            <person name="Lage O.M."/>
            <person name="Pohl T."/>
            <person name="Merkel B.J."/>
            <person name="Hornburger P."/>
            <person name="Mueller R.-W."/>
            <person name="Bruemmer F."/>
            <person name="Labrenz M."/>
            <person name="Spormann A.M."/>
            <person name="Op den Camp H."/>
            <person name="Overmann J."/>
            <person name="Amann R."/>
            <person name="Jetten M.S.M."/>
            <person name="Mascher T."/>
            <person name="Medema M.H."/>
            <person name="Devos D.P."/>
            <person name="Kaster A.-K."/>
            <person name="Ovreas L."/>
            <person name="Rohde M."/>
            <person name="Galperin M.Y."/>
            <person name="Jogler C."/>
        </authorList>
    </citation>
    <scope>NUCLEOTIDE SEQUENCE [LARGE SCALE GENOMIC DNA]</scope>
    <source>
        <strain evidence="2 3">Pr1d</strain>
    </source>
</reference>
<name>A0A5B9QDC1_9BACT</name>
<dbReference type="Gene3D" id="1.10.1220.10">
    <property type="entry name" value="Met repressor-like"/>
    <property type="match status" value="1"/>
</dbReference>
<keyword evidence="3" id="KW-1185">Reference proteome</keyword>
<dbReference type="InterPro" id="IPR053853">
    <property type="entry name" value="FitA-like_RHH"/>
</dbReference>
<accession>A0A5B9QDC1</accession>